<dbReference type="InterPro" id="IPR002035">
    <property type="entry name" value="VWF_A"/>
</dbReference>
<proteinExistence type="inferred from homology"/>
<keyword evidence="7" id="KW-0677">Repeat</keyword>
<dbReference type="PRINTS" id="PR00453">
    <property type="entry name" value="VWFADOMAIN"/>
</dbReference>
<evidence type="ECO:0000313" key="15">
    <source>
        <dbReference type="Proteomes" id="UP000824782"/>
    </source>
</evidence>
<keyword evidence="8" id="KW-0176">Collagen</keyword>
<evidence type="ECO:0000256" key="1">
    <source>
        <dbReference type="ARBA" id="ARBA00004496"/>
    </source>
</evidence>
<evidence type="ECO:0000256" key="5">
    <source>
        <dbReference type="ARBA" id="ARBA00022530"/>
    </source>
</evidence>
<dbReference type="GO" id="GO:0030198">
    <property type="term" value="P:extracellular matrix organization"/>
    <property type="evidence" value="ECO:0007669"/>
    <property type="project" value="TreeGrafter"/>
</dbReference>
<dbReference type="PANTHER" id="PTHR24023:SF1112">
    <property type="entry name" value="COL_CUTICLE_N DOMAIN-CONTAINING PROTEIN-RELATED"/>
    <property type="match status" value="1"/>
</dbReference>
<evidence type="ECO:0000313" key="14">
    <source>
        <dbReference type="EMBL" id="KAG8571696.1"/>
    </source>
</evidence>
<feature type="compositionally biased region" description="Basic and acidic residues" evidence="11">
    <location>
        <begin position="709"/>
        <end position="738"/>
    </location>
</feature>
<dbReference type="Proteomes" id="UP000824782">
    <property type="component" value="Unassembled WGS sequence"/>
</dbReference>
<dbReference type="SUPFAM" id="SSF53300">
    <property type="entry name" value="vWA-like"/>
    <property type="match status" value="1"/>
</dbReference>
<feature type="compositionally biased region" description="Low complexity" evidence="11">
    <location>
        <begin position="609"/>
        <end position="622"/>
    </location>
</feature>
<protein>
    <recommendedName>
        <fullName evidence="10">Collagen alpha-1(XXI) chain</fullName>
    </recommendedName>
</protein>
<dbReference type="FunFam" id="3.40.50.410:FF:000041">
    <property type="entry name" value="Collagen alpha-1(XXI) chain isoform X1"/>
    <property type="match status" value="1"/>
</dbReference>
<evidence type="ECO:0000256" key="2">
    <source>
        <dbReference type="ARBA" id="ARBA00004498"/>
    </source>
</evidence>
<comment type="caution">
    <text evidence="14">The sequence shown here is derived from an EMBL/GenBank/DDBJ whole genome shotgun (WGS) entry which is preliminary data.</text>
</comment>
<dbReference type="FunFam" id="2.60.120.200:FF:000068">
    <property type="entry name" value="collagen alpha-1(XXI) chain isoform X1"/>
    <property type="match status" value="1"/>
</dbReference>
<dbReference type="Gene3D" id="2.60.120.200">
    <property type="match status" value="1"/>
</dbReference>
<dbReference type="InterPro" id="IPR008160">
    <property type="entry name" value="Collagen"/>
</dbReference>
<comment type="subcellular location">
    <subcellularLocation>
        <location evidence="1">Cytoplasm</location>
    </subcellularLocation>
    <subcellularLocation>
        <location evidence="2">Secreted</location>
        <location evidence="2">Extracellular space</location>
        <location evidence="2">Extracellular matrix</location>
    </subcellularLocation>
</comment>
<dbReference type="InterPro" id="IPR013320">
    <property type="entry name" value="ConA-like_dom_sf"/>
</dbReference>
<feature type="chain" id="PRO_5043686690" description="Collagen alpha-1(XXI) chain" evidence="12">
    <location>
        <begin position="23"/>
        <end position="939"/>
    </location>
</feature>
<evidence type="ECO:0000256" key="7">
    <source>
        <dbReference type="ARBA" id="ARBA00022737"/>
    </source>
</evidence>
<comment type="similarity">
    <text evidence="9">Belongs to the fibril-associated collagens with interrupted helices (FACIT) family.</text>
</comment>
<keyword evidence="6 12" id="KW-0732">Signal</keyword>
<keyword evidence="15" id="KW-1185">Reference proteome</keyword>
<evidence type="ECO:0000256" key="10">
    <source>
        <dbReference type="ARBA" id="ARBA00074870"/>
    </source>
</evidence>
<reference evidence="14" key="1">
    <citation type="thesis" date="2020" institute="ProQuest LLC" country="789 East Eisenhower Parkway, Ann Arbor, MI, USA">
        <title>Comparative Genomics and Chromosome Evolution.</title>
        <authorList>
            <person name="Mudd A.B."/>
        </authorList>
    </citation>
    <scope>NUCLEOTIDE SEQUENCE</scope>
    <source>
        <strain evidence="14">237g6f4</strain>
        <tissue evidence="14">Blood</tissue>
    </source>
</reference>
<feature type="compositionally biased region" description="Basic and acidic residues" evidence="11">
    <location>
        <begin position="681"/>
        <end position="699"/>
    </location>
</feature>
<dbReference type="GO" id="GO:0005581">
    <property type="term" value="C:collagen trimer"/>
    <property type="evidence" value="ECO:0007669"/>
    <property type="project" value="UniProtKB-KW"/>
</dbReference>
<dbReference type="SUPFAM" id="SSF49899">
    <property type="entry name" value="Concanavalin A-like lectins/glucanases"/>
    <property type="match status" value="1"/>
</dbReference>
<dbReference type="Gene3D" id="3.40.50.410">
    <property type="entry name" value="von Willebrand factor, type A domain"/>
    <property type="match status" value="1"/>
</dbReference>
<evidence type="ECO:0000256" key="3">
    <source>
        <dbReference type="ARBA" id="ARBA00022490"/>
    </source>
</evidence>
<evidence type="ECO:0000256" key="11">
    <source>
        <dbReference type="SAM" id="MobiDB-lite"/>
    </source>
</evidence>
<dbReference type="InterPro" id="IPR048287">
    <property type="entry name" value="TSPN-like_N"/>
</dbReference>
<dbReference type="CDD" id="cd01472">
    <property type="entry name" value="vWA_collagen"/>
    <property type="match status" value="1"/>
</dbReference>
<organism evidence="14 15">
    <name type="scientific">Engystomops pustulosus</name>
    <name type="common">Tungara frog</name>
    <name type="synonym">Physalaemus pustulosus</name>
    <dbReference type="NCBI Taxonomy" id="76066"/>
    <lineage>
        <taxon>Eukaryota</taxon>
        <taxon>Metazoa</taxon>
        <taxon>Chordata</taxon>
        <taxon>Craniata</taxon>
        <taxon>Vertebrata</taxon>
        <taxon>Euteleostomi</taxon>
        <taxon>Amphibia</taxon>
        <taxon>Batrachia</taxon>
        <taxon>Anura</taxon>
        <taxon>Neobatrachia</taxon>
        <taxon>Hyloidea</taxon>
        <taxon>Leptodactylidae</taxon>
        <taxon>Leiuperinae</taxon>
        <taxon>Engystomops</taxon>
    </lineage>
</organism>
<dbReference type="InterPro" id="IPR036465">
    <property type="entry name" value="vWFA_dom_sf"/>
</dbReference>
<dbReference type="Pfam" id="PF00092">
    <property type="entry name" value="VWA"/>
    <property type="match status" value="1"/>
</dbReference>
<dbReference type="SMART" id="SM00210">
    <property type="entry name" value="TSPN"/>
    <property type="match status" value="1"/>
</dbReference>
<feature type="region of interest" description="Disordered" evidence="11">
    <location>
        <begin position="445"/>
        <end position="773"/>
    </location>
</feature>
<keyword evidence="3" id="KW-0963">Cytoplasm</keyword>
<keyword evidence="4" id="KW-0964">Secreted</keyword>
<feature type="domain" description="VWFA" evidence="13">
    <location>
        <begin position="41"/>
        <end position="218"/>
    </location>
</feature>
<dbReference type="EMBL" id="WNYA01000005">
    <property type="protein sequence ID" value="KAG8571696.1"/>
    <property type="molecule type" value="Genomic_DNA"/>
</dbReference>
<dbReference type="GO" id="GO:0005615">
    <property type="term" value="C:extracellular space"/>
    <property type="evidence" value="ECO:0007669"/>
    <property type="project" value="TreeGrafter"/>
</dbReference>
<dbReference type="AlphaFoldDB" id="A0AAV7BGF6"/>
<dbReference type="InterPro" id="IPR050149">
    <property type="entry name" value="Collagen_superfamily"/>
</dbReference>
<dbReference type="PROSITE" id="PS50234">
    <property type="entry name" value="VWFA"/>
    <property type="match status" value="1"/>
</dbReference>
<dbReference type="GO" id="GO:0031012">
    <property type="term" value="C:extracellular matrix"/>
    <property type="evidence" value="ECO:0007669"/>
    <property type="project" value="TreeGrafter"/>
</dbReference>
<feature type="signal peptide" evidence="12">
    <location>
        <begin position="1"/>
        <end position="22"/>
    </location>
</feature>
<dbReference type="Pfam" id="PF01391">
    <property type="entry name" value="Collagen"/>
    <property type="match status" value="4"/>
</dbReference>
<keyword evidence="5" id="KW-0272">Extracellular matrix</keyword>
<dbReference type="PANTHER" id="PTHR24023">
    <property type="entry name" value="COLLAGEN ALPHA"/>
    <property type="match status" value="1"/>
</dbReference>
<feature type="compositionally biased region" description="Basic and acidic residues" evidence="11">
    <location>
        <begin position="850"/>
        <end position="868"/>
    </location>
</feature>
<accession>A0AAV7BGF6</accession>
<evidence type="ECO:0000256" key="9">
    <source>
        <dbReference type="ARBA" id="ARBA00049648"/>
    </source>
</evidence>
<name>A0AAV7BGF6_ENGPU</name>
<dbReference type="GO" id="GO:0005737">
    <property type="term" value="C:cytoplasm"/>
    <property type="evidence" value="ECO:0007669"/>
    <property type="project" value="UniProtKB-SubCell"/>
</dbReference>
<gene>
    <name evidence="14" type="ORF">GDO81_011755</name>
</gene>
<evidence type="ECO:0000259" key="13">
    <source>
        <dbReference type="PROSITE" id="PS50234"/>
    </source>
</evidence>
<evidence type="ECO:0000256" key="12">
    <source>
        <dbReference type="SAM" id="SignalP"/>
    </source>
</evidence>
<sequence length="939" mass="97621">MKSAWAVNILTIILILIESMWAQEIPDDEDTQAGCRTAVNDLVFIVDGSWSVGYNDFDTAKNWLINITSSFDIGPSYTQVAVVQYSDQPRLEFPLGQHRTNQQLINALKGMKYLGGNTQTGQAIKFATENVFPSSQRTNLAKNKIAIVVTDGKSQDDVVDIAAQARSQDIIMFAVGVGSEITKSELVAIANSPSTDYVLYAEDYTTIDRIKETMQQKICEESVCPTRIPVASRDEKGFELLVGMKIHKKGQKIVGSLTSETAYLLTPNVDVTENTREIFPEGLPPSYVFVATIRLKAPETQEVIDLWRILSKAGEVQAAVTLDGMDRSVVFTVTQMNKNNQVIHFKNSKLKELFDERWHQLKILVRSKSAVLFLDDSLIENRALEEIGPVFINGKTQVLKKQKSEQSVTMELQKLRLYCDPGQSERETACEIYSVDDPRCPLERIPTSACQCPEGQPGSPGTPGPEGSKGDVGQSGIRGPEGKPGPQGPPGIKGDPGSPGVQGPPGMHGVPGEIGPKGLIGPSGQPGMNGIPGKKGNKGERGTNGSPGHQGPAGEPGMPGRNGAPGPVGLKGDKGQQGQPGTDGRPGMPGFRGTSGLPGPIGLKGDRGMSGPKGMLGPPGLKGENGAPGLPGAEGPQGPKGIQGELGPSGPQGHPGIKGQRGDQGLPGLEGSMGIQGPKGCKGESGDDGMKGDQGEKGEGGQPGSPGIRGEEGSKGAKGEKGEGGDYGEKGPEGKKGEAGTQGSPGPRGIPGETGPQGRSGFPGIPGKPGKSMTDDHVLKLCSNLIREQLPALLHNISPRCPPCEGKPGLPGTPGIQGKPGDRGAPGYPGRVGRSGYPGIQGLPGPQGMKGDKGPKGDKGSKGEHGIGERGPPGAPGLPGANGRNGEAMVGPPGNPGKNGATGTPGKRGFPGTPGVCDLSSCLSAYGVRDDPFRKGPNF</sequence>
<evidence type="ECO:0000256" key="4">
    <source>
        <dbReference type="ARBA" id="ARBA00022525"/>
    </source>
</evidence>
<evidence type="ECO:0000256" key="8">
    <source>
        <dbReference type="ARBA" id="ARBA00023119"/>
    </source>
</evidence>
<dbReference type="GO" id="GO:0030020">
    <property type="term" value="F:extracellular matrix structural constituent conferring tensile strength"/>
    <property type="evidence" value="ECO:0007669"/>
    <property type="project" value="TreeGrafter"/>
</dbReference>
<evidence type="ECO:0000256" key="6">
    <source>
        <dbReference type="ARBA" id="ARBA00022729"/>
    </source>
</evidence>
<feature type="region of interest" description="Disordered" evidence="11">
    <location>
        <begin position="805"/>
        <end position="916"/>
    </location>
</feature>
<dbReference type="SMART" id="SM00327">
    <property type="entry name" value="VWA"/>
    <property type="match status" value="1"/>
</dbReference>